<dbReference type="InterPro" id="IPR000477">
    <property type="entry name" value="RT_dom"/>
</dbReference>
<feature type="coiled-coil region" evidence="1">
    <location>
        <begin position="367"/>
        <end position="394"/>
    </location>
</feature>
<feature type="domain" description="Reverse transcriptase" evidence="3">
    <location>
        <begin position="1"/>
        <end position="170"/>
    </location>
</feature>
<feature type="compositionally biased region" description="Polar residues" evidence="2">
    <location>
        <begin position="463"/>
        <end position="480"/>
    </location>
</feature>
<gene>
    <name evidence="4" type="ORF">RIMI_LOCUS20539952</name>
</gene>
<keyword evidence="5" id="KW-1185">Reference proteome</keyword>
<dbReference type="PROSITE" id="PS50878">
    <property type="entry name" value="RT_POL"/>
    <property type="match status" value="1"/>
</dbReference>
<dbReference type="PANTHER" id="PTHR21301">
    <property type="entry name" value="REVERSE TRANSCRIPTASE"/>
    <property type="match status" value="1"/>
</dbReference>
<accession>A0ABN9MG14</accession>
<evidence type="ECO:0000259" key="3">
    <source>
        <dbReference type="PROSITE" id="PS50878"/>
    </source>
</evidence>
<name>A0ABN9MG14_9NEOB</name>
<dbReference type="Pfam" id="PF26215">
    <property type="entry name" value="HTH_animal"/>
    <property type="match status" value="1"/>
</dbReference>
<evidence type="ECO:0000313" key="5">
    <source>
        <dbReference type="Proteomes" id="UP001176940"/>
    </source>
</evidence>
<proteinExistence type="predicted"/>
<evidence type="ECO:0000256" key="1">
    <source>
        <dbReference type="SAM" id="Coils"/>
    </source>
</evidence>
<dbReference type="InterPro" id="IPR058912">
    <property type="entry name" value="HTH_animal"/>
</dbReference>
<dbReference type="EMBL" id="CAUEEQ010069126">
    <property type="protein sequence ID" value="CAJ0965706.1"/>
    <property type="molecule type" value="Genomic_DNA"/>
</dbReference>
<feature type="region of interest" description="Disordered" evidence="2">
    <location>
        <begin position="455"/>
        <end position="498"/>
    </location>
</feature>
<keyword evidence="1" id="KW-0175">Coiled coil</keyword>
<reference evidence="4" key="1">
    <citation type="submission" date="2023-07" db="EMBL/GenBank/DDBJ databases">
        <authorList>
            <person name="Stuckert A."/>
        </authorList>
    </citation>
    <scope>NUCLEOTIDE SEQUENCE</scope>
</reference>
<evidence type="ECO:0000313" key="4">
    <source>
        <dbReference type="EMBL" id="CAJ0965706.1"/>
    </source>
</evidence>
<comment type="caution">
    <text evidence="4">The sequence shown here is derived from an EMBL/GenBank/DDBJ whole genome shotgun (WGS) entry which is preliminary data.</text>
</comment>
<protein>
    <recommendedName>
        <fullName evidence="3">Reverse transcriptase domain-containing protein</fullName>
    </recommendedName>
</protein>
<sequence>MNCLLVSMDVNSLYTSIRHQDGIESAMSFLSTHTNFSIQQQKFCKDLLTIVLTRNFFIFEDQFFIQRKGTAMGSNMAPPYANIFMDHFELTYVYTHPSFMSHVIYWRRYIDDVFLIWTSDVETLCNFHGDLNSCLPGLTFSMSHDPVSMHFLDTRVIINEHKKVETDLFVKSTDRNSLLKYDSCHPHHIKRALPKSQHVRIDRIVSNPETSHIRHQEMNEKFCTRGYPDHVLLSNRDTARPYVRPETPRMAFVSTFHPLNHLINKWVLQYWDILKNAYPQEEASTIISQITTPGTFLHTPSEELRTRDFEKDLKRFTALDLHSITLAEYHRVQRIPRGLRVPLRPTLFQDNTEYCGKFESILNKCSMDLIILTIDFLQKEITELKKKISSTEQQLRSTSTPEDLKGLKDKVDKTVSDLRDSLQIRKRNKFLRDTEDYKNNQVYKWQFTTYSRNRRPTRRDYSPFSTSSESDFGSARSSFLEQRPGRGYKGKRGGGNGHGLEQRRMATSSFQPPHVYHPVETYIELVKNDVKKVLESIDKGNYHVRHNLTVEEKRALSTLKDNKQIIIKPADKGGSIVVLDQDYYMHEIRTQLRDLDTYQPIGNNPTFEISREIKDLVTYYTTMGTIDTKLGDFLVKQHPVIPVFYTLPKIHKHPLRPPGRPIVASTESLLSPLAMTLEKILSPPGTED</sequence>
<dbReference type="Proteomes" id="UP001176940">
    <property type="component" value="Unassembled WGS sequence"/>
</dbReference>
<organism evidence="4 5">
    <name type="scientific">Ranitomeya imitator</name>
    <name type="common">mimic poison frog</name>
    <dbReference type="NCBI Taxonomy" id="111125"/>
    <lineage>
        <taxon>Eukaryota</taxon>
        <taxon>Metazoa</taxon>
        <taxon>Chordata</taxon>
        <taxon>Craniata</taxon>
        <taxon>Vertebrata</taxon>
        <taxon>Euteleostomi</taxon>
        <taxon>Amphibia</taxon>
        <taxon>Batrachia</taxon>
        <taxon>Anura</taxon>
        <taxon>Neobatrachia</taxon>
        <taxon>Hyloidea</taxon>
        <taxon>Dendrobatidae</taxon>
        <taxon>Dendrobatinae</taxon>
        <taxon>Ranitomeya</taxon>
    </lineage>
</organism>
<evidence type="ECO:0000256" key="2">
    <source>
        <dbReference type="SAM" id="MobiDB-lite"/>
    </source>
</evidence>
<dbReference type="PANTHER" id="PTHR21301:SF12">
    <property type="match status" value="1"/>
</dbReference>